<dbReference type="EMBL" id="JAHXZJ010000002">
    <property type="protein sequence ID" value="KAH0564561.1"/>
    <property type="molecule type" value="Genomic_DNA"/>
</dbReference>
<keyword evidence="2" id="KW-1185">Reference proteome</keyword>
<accession>A0AAV7J3Z2</accession>
<gene>
    <name evidence="1" type="ORF">KQX54_012834</name>
</gene>
<sequence length="90" mass="10623">MKPYRECLYWSEAREQALAGKIHNRWIKGWNRSRYDTTIGWKLEIDVENGNDRATSPVVVKGYDLFRWDIEILSTSKDLYNRSSDITASH</sequence>
<name>A0AAV7J3Z2_COTGL</name>
<evidence type="ECO:0000313" key="2">
    <source>
        <dbReference type="Proteomes" id="UP000826195"/>
    </source>
</evidence>
<dbReference type="Proteomes" id="UP000826195">
    <property type="component" value="Unassembled WGS sequence"/>
</dbReference>
<reference evidence="1 2" key="1">
    <citation type="journal article" date="2021" name="J. Hered.">
        <title>A chromosome-level genome assembly of the parasitoid wasp, Cotesia glomerata (Hymenoptera: Braconidae).</title>
        <authorList>
            <person name="Pinto B.J."/>
            <person name="Weis J.J."/>
            <person name="Gamble T."/>
            <person name="Ode P.J."/>
            <person name="Paul R."/>
            <person name="Zaspel J.M."/>
        </authorList>
    </citation>
    <scope>NUCLEOTIDE SEQUENCE [LARGE SCALE GENOMIC DNA]</scope>
    <source>
        <strain evidence="1">CgM1</strain>
    </source>
</reference>
<comment type="caution">
    <text evidence="1">The sequence shown here is derived from an EMBL/GenBank/DDBJ whole genome shotgun (WGS) entry which is preliminary data.</text>
</comment>
<protein>
    <submittedName>
        <fullName evidence="1">Uncharacterized protein</fullName>
    </submittedName>
</protein>
<proteinExistence type="predicted"/>
<dbReference type="AlphaFoldDB" id="A0AAV7J3Z2"/>
<evidence type="ECO:0000313" key="1">
    <source>
        <dbReference type="EMBL" id="KAH0564561.1"/>
    </source>
</evidence>
<organism evidence="1 2">
    <name type="scientific">Cotesia glomerata</name>
    <name type="common">Lepidopteran parasitic wasp</name>
    <name type="synonym">Apanteles glomeratus</name>
    <dbReference type="NCBI Taxonomy" id="32391"/>
    <lineage>
        <taxon>Eukaryota</taxon>
        <taxon>Metazoa</taxon>
        <taxon>Ecdysozoa</taxon>
        <taxon>Arthropoda</taxon>
        <taxon>Hexapoda</taxon>
        <taxon>Insecta</taxon>
        <taxon>Pterygota</taxon>
        <taxon>Neoptera</taxon>
        <taxon>Endopterygota</taxon>
        <taxon>Hymenoptera</taxon>
        <taxon>Apocrita</taxon>
        <taxon>Ichneumonoidea</taxon>
        <taxon>Braconidae</taxon>
        <taxon>Microgastrinae</taxon>
        <taxon>Cotesia</taxon>
    </lineage>
</organism>